<comment type="caution">
    <text evidence="9">The sequence shown here is derived from an EMBL/GenBank/DDBJ whole genome shotgun (WGS) entry which is preliminary data.</text>
</comment>
<evidence type="ECO:0000313" key="10">
    <source>
        <dbReference type="Proteomes" id="UP001174694"/>
    </source>
</evidence>
<evidence type="ECO:0000256" key="3">
    <source>
        <dbReference type="ARBA" id="ARBA00022723"/>
    </source>
</evidence>
<dbReference type="EC" id="3.1.1.-" evidence="8"/>
<evidence type="ECO:0000256" key="5">
    <source>
        <dbReference type="ARBA" id="ARBA00022801"/>
    </source>
</evidence>
<keyword evidence="10" id="KW-1185">Reference proteome</keyword>
<dbReference type="EMBL" id="JANBVO010000020">
    <property type="protein sequence ID" value="KAJ9143094.1"/>
    <property type="molecule type" value="Genomic_DNA"/>
</dbReference>
<dbReference type="Proteomes" id="UP001174694">
    <property type="component" value="Unassembled WGS sequence"/>
</dbReference>
<keyword evidence="6" id="KW-0106">Calcium</keyword>
<keyword evidence="3" id="KW-0479">Metal-binding</keyword>
<evidence type="ECO:0000256" key="7">
    <source>
        <dbReference type="ARBA" id="ARBA00023157"/>
    </source>
</evidence>
<comment type="similarity">
    <text evidence="1 8">Belongs to the tannase family.</text>
</comment>
<evidence type="ECO:0000256" key="2">
    <source>
        <dbReference type="ARBA" id="ARBA00022487"/>
    </source>
</evidence>
<keyword evidence="7" id="KW-1015">Disulfide bond</keyword>
<reference evidence="9" key="1">
    <citation type="submission" date="2022-07" db="EMBL/GenBank/DDBJ databases">
        <title>Fungi with potential for degradation of polypropylene.</title>
        <authorList>
            <person name="Gostincar C."/>
        </authorList>
    </citation>
    <scope>NUCLEOTIDE SEQUENCE</scope>
    <source>
        <strain evidence="9">EXF-13308</strain>
    </source>
</reference>
<proteinExistence type="inferred from homology"/>
<dbReference type="Gene3D" id="3.40.50.1820">
    <property type="entry name" value="alpha/beta hydrolase"/>
    <property type="match status" value="1"/>
</dbReference>
<keyword evidence="2" id="KW-0719">Serine esterase</keyword>
<dbReference type="InterPro" id="IPR029058">
    <property type="entry name" value="AB_hydrolase_fold"/>
</dbReference>
<keyword evidence="5 8" id="KW-0378">Hydrolase</keyword>
<evidence type="ECO:0000256" key="8">
    <source>
        <dbReference type="RuleBase" id="RU361238"/>
    </source>
</evidence>
<dbReference type="GO" id="GO:0030600">
    <property type="term" value="F:feruloyl esterase activity"/>
    <property type="evidence" value="ECO:0007669"/>
    <property type="project" value="UniProtKB-ARBA"/>
</dbReference>
<gene>
    <name evidence="9" type="ORF">NKR23_g6862</name>
</gene>
<evidence type="ECO:0000313" key="9">
    <source>
        <dbReference type="EMBL" id="KAJ9143094.1"/>
    </source>
</evidence>
<dbReference type="AlphaFoldDB" id="A0AA38RNM4"/>
<dbReference type="InterPro" id="IPR011118">
    <property type="entry name" value="Tannase/feruloyl_esterase"/>
</dbReference>
<dbReference type="GO" id="GO:0046872">
    <property type="term" value="F:metal ion binding"/>
    <property type="evidence" value="ECO:0007669"/>
    <property type="project" value="UniProtKB-KW"/>
</dbReference>
<protein>
    <recommendedName>
        <fullName evidence="8">Carboxylic ester hydrolase</fullName>
        <ecNumber evidence="8">3.1.1.-</ecNumber>
    </recommendedName>
</protein>
<organism evidence="9 10">
    <name type="scientific">Pleurostoma richardsiae</name>
    <dbReference type="NCBI Taxonomy" id="41990"/>
    <lineage>
        <taxon>Eukaryota</taxon>
        <taxon>Fungi</taxon>
        <taxon>Dikarya</taxon>
        <taxon>Ascomycota</taxon>
        <taxon>Pezizomycotina</taxon>
        <taxon>Sordariomycetes</taxon>
        <taxon>Sordariomycetidae</taxon>
        <taxon>Calosphaeriales</taxon>
        <taxon>Pleurostomataceae</taxon>
        <taxon>Pleurostoma</taxon>
    </lineage>
</organism>
<keyword evidence="4" id="KW-0732">Signal</keyword>
<accession>A0AA38RNM4</accession>
<evidence type="ECO:0000256" key="1">
    <source>
        <dbReference type="ARBA" id="ARBA00006249"/>
    </source>
</evidence>
<dbReference type="PANTHER" id="PTHR33938:SF13">
    <property type="entry name" value="CARBOXYLIC ESTER HYDROLASE"/>
    <property type="match status" value="1"/>
</dbReference>
<sequence length="524" mass="55649">MILSLFNSSESGSACSAASFPYPTLFGAEFLSLEATYVANFSQNVPIGFYVNHGSVNVTNVSFCNVTVSYTHPGQDDVVNVQVWMPSDTWNGRLQAIGGAGYQAGLHYAGLMGMKAAIGEGYATVGTDAGLGSQTTPENWALLSEGNVNLYLLQNLGSTSLNDASVIAKSVINSFYGQLPTYSYFNGCSQGGRQGLMLAQRYPDAYDGIAASAPAINWNRFFVEDMWPAFLMDSLGVYPPSCEIDAITDAALQACDGNDGVFDGVITDPDACDFNAASLVGTVINCTNFGVKRPISSAAAAIVQGTWDGAKRVDNSSIWFGVNKGGALTGSATDQAIISTTCASNGTCTRGNLDLSEYWVKFFVKKSANATTTNLTHEEFDRIAQSTAQLYDSFVETADPDLSAFRNRGGKIVGFHGTTDSIIPTRGSLHYYDAVTALDANVHDFYRLFLAPGVNHCFGGNGAFPDTTFDAMRRWVESGIAPDSLAATSVGTSPIIKRTLCPYPLKQVYDGTGNSTAGEGYSCV</sequence>
<dbReference type="PANTHER" id="PTHR33938">
    <property type="entry name" value="FERULOYL ESTERASE B-RELATED"/>
    <property type="match status" value="1"/>
</dbReference>
<name>A0AA38RNM4_9PEZI</name>
<evidence type="ECO:0000256" key="6">
    <source>
        <dbReference type="ARBA" id="ARBA00022837"/>
    </source>
</evidence>
<dbReference type="Pfam" id="PF07519">
    <property type="entry name" value="Tannase"/>
    <property type="match status" value="1"/>
</dbReference>
<dbReference type="SUPFAM" id="SSF53474">
    <property type="entry name" value="alpha/beta-Hydrolases"/>
    <property type="match status" value="1"/>
</dbReference>
<evidence type="ECO:0000256" key="4">
    <source>
        <dbReference type="ARBA" id="ARBA00022729"/>
    </source>
</evidence>